<proteinExistence type="predicted"/>
<reference evidence="1 2" key="1">
    <citation type="submission" date="2024-08" db="EMBL/GenBank/DDBJ databases">
        <title>Genome mining of Saccharopolyspora cebuensis PGLac3 from Nigerian medicinal plant.</title>
        <authorList>
            <person name="Ezeobiora C.E."/>
            <person name="Igbokwe N.H."/>
            <person name="Amin D.H."/>
            <person name="Mendie U.E."/>
        </authorList>
    </citation>
    <scope>NUCLEOTIDE SEQUENCE [LARGE SCALE GENOMIC DNA]</scope>
    <source>
        <strain evidence="1 2">PGLac3</strain>
    </source>
</reference>
<dbReference type="Proteomes" id="UP001564626">
    <property type="component" value="Unassembled WGS sequence"/>
</dbReference>
<dbReference type="RefSeq" id="WP_345364691.1">
    <property type="nucleotide sequence ID" value="NZ_BAABII010000012.1"/>
</dbReference>
<keyword evidence="2" id="KW-1185">Reference proteome</keyword>
<gene>
    <name evidence="1" type="ORF">AB8O55_07260</name>
</gene>
<accession>A0ABV4CGJ3</accession>
<evidence type="ECO:0000313" key="1">
    <source>
        <dbReference type="EMBL" id="MEY8039192.1"/>
    </source>
</evidence>
<organism evidence="1 2">
    <name type="scientific">Saccharopolyspora cebuensis</name>
    <dbReference type="NCBI Taxonomy" id="418759"/>
    <lineage>
        <taxon>Bacteria</taxon>
        <taxon>Bacillati</taxon>
        <taxon>Actinomycetota</taxon>
        <taxon>Actinomycetes</taxon>
        <taxon>Pseudonocardiales</taxon>
        <taxon>Pseudonocardiaceae</taxon>
        <taxon>Saccharopolyspora</taxon>
    </lineage>
</organism>
<dbReference type="Pfam" id="PF14430">
    <property type="entry name" value="Imm1"/>
    <property type="match status" value="1"/>
</dbReference>
<name>A0ABV4CGJ3_9PSEU</name>
<dbReference type="InterPro" id="IPR025680">
    <property type="entry name" value="DddI"/>
</dbReference>
<comment type="caution">
    <text evidence="1">The sequence shown here is derived from an EMBL/GenBank/DDBJ whole genome shotgun (WGS) entry which is preliminary data.</text>
</comment>
<protein>
    <submittedName>
        <fullName evidence="1">Imm1 family immunity protein</fullName>
    </submittedName>
</protein>
<sequence length="145" mass="15925">MTAVQQYVTAVLDGERRHAPADTADELIDTALATERERGAFLYVAASPFDGAVEHRPGHQMRVNVDETRRWGAISYVAEGVRGGAWNTCNPAPPAATTVWFDGSTPTAFPRSAVLPLAEVREAVAEFCRTGLRPTCVRWQPGHWY</sequence>
<evidence type="ECO:0000313" key="2">
    <source>
        <dbReference type="Proteomes" id="UP001564626"/>
    </source>
</evidence>
<dbReference type="EMBL" id="JBGEHV010000009">
    <property type="protein sequence ID" value="MEY8039192.1"/>
    <property type="molecule type" value="Genomic_DNA"/>
</dbReference>